<feature type="transmembrane region" description="Helical" evidence="7">
    <location>
        <begin position="209"/>
        <end position="224"/>
    </location>
</feature>
<comment type="pathway">
    <text evidence="7">Protein modification; lipoprotein biosynthesis (diacylglyceryl transfer).</text>
</comment>
<feature type="binding site" evidence="7">
    <location>
        <position position="137"/>
    </location>
    <ligand>
        <name>a 1,2-diacyl-sn-glycero-3-phospho-(1'-sn-glycerol)</name>
        <dbReference type="ChEBI" id="CHEBI:64716"/>
    </ligand>
</feature>
<keyword evidence="5 7" id="KW-1133">Transmembrane helix</keyword>
<dbReference type="GO" id="GO:0042158">
    <property type="term" value="P:lipoprotein biosynthetic process"/>
    <property type="evidence" value="ECO:0007669"/>
    <property type="project" value="UniProtKB-UniRule"/>
</dbReference>
<dbReference type="PANTHER" id="PTHR30589">
    <property type="entry name" value="PROLIPOPROTEIN DIACYLGLYCERYL TRANSFERASE"/>
    <property type="match status" value="1"/>
</dbReference>
<comment type="similarity">
    <text evidence="1 7">Belongs to the Lgt family.</text>
</comment>
<accession>A0A0R2HE64</accession>
<sequence length="280" mass="32229">MNLLVGALNPIALKLGPIEVHWYGIIIASAVVLATFLAVQEGNKRRIDSDDIYDMILWALPFALIFARAYYVIFEWSYYSKHLDQIIAIWDGGIAIYGSLIGAGLVVFFFCRAKWIPVWLMLDVAGPVVLMAQGIGRWGNFMNQEAFGRITSLQFLQNLHIPNFIVQQMFIDGAYRQPTFLYESIWDILGFILLISFRHRKGLFKQGEVFLSYVIWYSFGRFFIEGMRTDSLMIGNFIRVSQLLSAILFFGGIVLWAVRRKRMPDNPWYLDGNELNPQKS</sequence>
<dbReference type="EC" id="2.5.1.145" evidence="7"/>
<feature type="transmembrane region" description="Helical" evidence="7">
    <location>
        <begin position="179"/>
        <end position="197"/>
    </location>
</feature>
<name>A0A0R2HE64_9LACO</name>
<dbReference type="PANTHER" id="PTHR30589:SF0">
    <property type="entry name" value="PHOSPHATIDYLGLYCEROL--PROLIPOPROTEIN DIACYLGLYCERYL TRANSFERASE"/>
    <property type="match status" value="1"/>
</dbReference>
<evidence type="ECO:0000256" key="5">
    <source>
        <dbReference type="ARBA" id="ARBA00022989"/>
    </source>
</evidence>
<comment type="catalytic activity">
    <reaction evidence="7">
        <text>L-cysteinyl-[prolipoprotein] + a 1,2-diacyl-sn-glycero-3-phospho-(1'-sn-glycerol) = an S-1,2-diacyl-sn-glyceryl-L-cysteinyl-[prolipoprotein] + sn-glycerol 1-phosphate + H(+)</text>
        <dbReference type="Rhea" id="RHEA:56712"/>
        <dbReference type="Rhea" id="RHEA-COMP:14679"/>
        <dbReference type="Rhea" id="RHEA-COMP:14680"/>
        <dbReference type="ChEBI" id="CHEBI:15378"/>
        <dbReference type="ChEBI" id="CHEBI:29950"/>
        <dbReference type="ChEBI" id="CHEBI:57685"/>
        <dbReference type="ChEBI" id="CHEBI:64716"/>
        <dbReference type="ChEBI" id="CHEBI:140658"/>
        <dbReference type="EC" id="2.5.1.145"/>
    </reaction>
</comment>
<feature type="transmembrane region" description="Helical" evidence="7">
    <location>
        <begin position="118"/>
        <end position="136"/>
    </location>
</feature>
<dbReference type="AlphaFoldDB" id="A0A0R2HE64"/>
<evidence type="ECO:0000256" key="3">
    <source>
        <dbReference type="ARBA" id="ARBA00022679"/>
    </source>
</evidence>
<keyword evidence="4 7" id="KW-0812">Transmembrane</keyword>
<protein>
    <recommendedName>
        <fullName evidence="7">Phosphatidylglycerol--prolipoprotein diacylglyceryl transferase</fullName>
        <ecNumber evidence="7">2.5.1.145</ecNumber>
    </recommendedName>
</protein>
<reference evidence="10 11" key="1">
    <citation type="journal article" date="2016" name="PLoS ONE">
        <title>The Identification of Novel Diagnostic Marker Genes for the Detection of Beer Spoiling Pediococcus damnosus Strains Using the BlAst Diagnostic Gene findEr.</title>
        <authorList>
            <person name="Behr J."/>
            <person name="Geissler A.J."/>
            <person name="Schmid J."/>
            <person name="Zehe A."/>
            <person name="Vogel R.F."/>
        </authorList>
    </citation>
    <scope>NUCLEOTIDE SEQUENCE [LARGE SCALE GENOMIC DNA]</scope>
    <source>
        <strain evidence="8 11">TMW 2.1533</strain>
        <strain evidence="9 10">TMW 2.1535</strain>
    </source>
</reference>
<evidence type="ECO:0000313" key="9">
    <source>
        <dbReference type="EMBL" id="AMV67549.1"/>
    </source>
</evidence>
<keyword evidence="8" id="KW-0328">Glycosyltransferase</keyword>
<evidence type="ECO:0000256" key="1">
    <source>
        <dbReference type="ARBA" id="ARBA00007150"/>
    </source>
</evidence>
<evidence type="ECO:0000313" key="10">
    <source>
        <dbReference type="Proteomes" id="UP000076244"/>
    </source>
</evidence>
<dbReference type="GeneID" id="57276132"/>
<dbReference type="GO" id="GO:0005886">
    <property type="term" value="C:plasma membrane"/>
    <property type="evidence" value="ECO:0007669"/>
    <property type="project" value="UniProtKB-SubCell"/>
</dbReference>
<feature type="transmembrane region" description="Helical" evidence="7">
    <location>
        <begin position="20"/>
        <end position="40"/>
    </location>
</feature>
<dbReference type="RefSeq" id="WP_046871910.1">
    <property type="nucleotide sequence ID" value="NZ_BAAAXI010000158.1"/>
</dbReference>
<keyword evidence="10" id="KW-1185">Reference proteome</keyword>
<comment type="subcellular location">
    <subcellularLocation>
        <location evidence="7">Cell membrane</location>
        <topology evidence="7">Multi-pass membrane protein</topology>
    </subcellularLocation>
</comment>
<feature type="transmembrane region" description="Helical" evidence="7">
    <location>
        <begin position="52"/>
        <end position="74"/>
    </location>
</feature>
<feature type="transmembrane region" description="Helical" evidence="7">
    <location>
        <begin position="86"/>
        <end position="111"/>
    </location>
</feature>
<dbReference type="Proteomes" id="UP000076405">
    <property type="component" value="Chromosome"/>
</dbReference>
<dbReference type="NCBIfam" id="TIGR00544">
    <property type="entry name" value="lgt"/>
    <property type="match status" value="1"/>
</dbReference>
<evidence type="ECO:0000313" key="11">
    <source>
        <dbReference type="Proteomes" id="UP000076405"/>
    </source>
</evidence>
<keyword evidence="6 7" id="KW-0472">Membrane</keyword>
<gene>
    <name evidence="7" type="primary">lgt</name>
    <name evidence="8" type="ORF">ADU70_1078</name>
    <name evidence="9" type="ORF">ADU72_1624</name>
</gene>
<dbReference type="Proteomes" id="UP000076244">
    <property type="component" value="Chromosome"/>
</dbReference>
<dbReference type="HAMAP" id="MF_01147">
    <property type="entry name" value="Lgt"/>
    <property type="match status" value="1"/>
</dbReference>
<dbReference type="GO" id="GO:0008961">
    <property type="term" value="F:phosphatidylglycerol-prolipoprotein diacylglyceryl transferase activity"/>
    <property type="evidence" value="ECO:0007669"/>
    <property type="project" value="UniProtKB-UniRule"/>
</dbReference>
<evidence type="ECO:0000256" key="7">
    <source>
        <dbReference type="HAMAP-Rule" id="MF_01147"/>
    </source>
</evidence>
<dbReference type="PROSITE" id="PS01311">
    <property type="entry name" value="LGT"/>
    <property type="match status" value="1"/>
</dbReference>
<organism evidence="8 11">
    <name type="scientific">Pediococcus damnosus</name>
    <dbReference type="NCBI Taxonomy" id="51663"/>
    <lineage>
        <taxon>Bacteria</taxon>
        <taxon>Bacillati</taxon>
        <taxon>Bacillota</taxon>
        <taxon>Bacilli</taxon>
        <taxon>Lactobacillales</taxon>
        <taxon>Lactobacillaceae</taxon>
        <taxon>Pediococcus</taxon>
    </lineage>
</organism>
<dbReference type="KEGG" id="pdm:ADU72_1624"/>
<evidence type="ECO:0000256" key="2">
    <source>
        <dbReference type="ARBA" id="ARBA00022475"/>
    </source>
</evidence>
<dbReference type="OrthoDB" id="871140at2"/>
<proteinExistence type="inferred from homology"/>
<dbReference type="EMBL" id="CP012288">
    <property type="protein sequence ID" value="AMV67549.1"/>
    <property type="molecule type" value="Genomic_DNA"/>
</dbReference>
<dbReference type="Pfam" id="PF01790">
    <property type="entry name" value="LGT"/>
    <property type="match status" value="1"/>
</dbReference>
<keyword evidence="3 7" id="KW-0808">Transferase</keyword>
<comment type="function">
    <text evidence="7">Catalyzes the transfer of the diacylglyceryl group from phosphatidylglycerol to the sulfhydryl group of the N-terminal cysteine of a prolipoprotein, the first step in the formation of mature lipoproteins.</text>
</comment>
<keyword evidence="2 7" id="KW-1003">Cell membrane</keyword>
<evidence type="ECO:0000256" key="6">
    <source>
        <dbReference type="ARBA" id="ARBA00023136"/>
    </source>
</evidence>
<evidence type="ECO:0000256" key="4">
    <source>
        <dbReference type="ARBA" id="ARBA00022692"/>
    </source>
</evidence>
<feature type="transmembrane region" description="Helical" evidence="7">
    <location>
        <begin position="236"/>
        <end position="258"/>
    </location>
</feature>
<dbReference type="InterPro" id="IPR001640">
    <property type="entry name" value="Lgt"/>
</dbReference>
<evidence type="ECO:0000313" key="8">
    <source>
        <dbReference type="EMBL" id="AMV62572.1"/>
    </source>
</evidence>
<dbReference type="EMBL" id="CP012275">
    <property type="protein sequence ID" value="AMV62572.1"/>
    <property type="molecule type" value="Genomic_DNA"/>
</dbReference>